<dbReference type="Pfam" id="PF14765">
    <property type="entry name" value="PS-DH"/>
    <property type="match status" value="1"/>
</dbReference>
<evidence type="ECO:0000259" key="6">
    <source>
        <dbReference type="PROSITE" id="PS50075"/>
    </source>
</evidence>
<evidence type="ECO:0000256" key="5">
    <source>
        <dbReference type="SAM" id="MobiDB-lite"/>
    </source>
</evidence>
<feature type="compositionally biased region" description="Low complexity" evidence="5">
    <location>
        <begin position="1917"/>
        <end position="1936"/>
    </location>
</feature>
<dbReference type="InterPro" id="IPR049900">
    <property type="entry name" value="PKS_mFAS_DH"/>
</dbReference>
<reference evidence="9" key="2">
    <citation type="submission" date="2023-05" db="EMBL/GenBank/DDBJ databases">
        <authorList>
            <consortium name="Lawrence Berkeley National Laboratory"/>
            <person name="Steindorff A."/>
            <person name="Hensen N."/>
            <person name="Bonometti L."/>
            <person name="Westerberg I."/>
            <person name="Brannstrom I.O."/>
            <person name="Guillou S."/>
            <person name="Cros-Aarteil S."/>
            <person name="Calhoun S."/>
            <person name="Haridas S."/>
            <person name="Kuo A."/>
            <person name="Mondo S."/>
            <person name="Pangilinan J."/>
            <person name="Riley R."/>
            <person name="Labutti K."/>
            <person name="Andreopoulos B."/>
            <person name="Lipzen A."/>
            <person name="Chen C."/>
            <person name="Yanf M."/>
            <person name="Daum C."/>
            <person name="Ng V."/>
            <person name="Clum A."/>
            <person name="Ohm R."/>
            <person name="Martin F."/>
            <person name="Silar P."/>
            <person name="Natvig D."/>
            <person name="Lalanne C."/>
            <person name="Gautier V."/>
            <person name="Ament-Velasquez S.L."/>
            <person name="Kruys A."/>
            <person name="Hutchinson M.I."/>
            <person name="Powell A.J."/>
            <person name="Barry K."/>
            <person name="Miller A.N."/>
            <person name="Grigoriev I.V."/>
            <person name="Debuchy R."/>
            <person name="Gladieux P."/>
            <person name="Thoren M.H."/>
            <person name="Johannesson H."/>
        </authorList>
    </citation>
    <scope>NUCLEOTIDE SEQUENCE</scope>
    <source>
        <strain evidence="9">CBS 103.79</strain>
    </source>
</reference>
<dbReference type="PROSITE" id="PS52019">
    <property type="entry name" value="PKS_MFAS_DH"/>
    <property type="match status" value="1"/>
</dbReference>
<dbReference type="Pfam" id="PF22621">
    <property type="entry name" value="CurL-like_PKS_C"/>
    <property type="match status" value="1"/>
</dbReference>
<dbReference type="SUPFAM" id="SSF53901">
    <property type="entry name" value="Thiolase-like"/>
    <property type="match status" value="1"/>
</dbReference>
<dbReference type="SMART" id="SM00827">
    <property type="entry name" value="PKS_AT"/>
    <property type="match status" value="1"/>
</dbReference>
<dbReference type="SMART" id="SM00825">
    <property type="entry name" value="PKS_KS"/>
    <property type="match status" value="1"/>
</dbReference>
<keyword evidence="1" id="KW-0596">Phosphopantetheine</keyword>
<dbReference type="Pfam" id="PF00698">
    <property type="entry name" value="Acyl_transf_1"/>
    <property type="match status" value="1"/>
</dbReference>
<dbReference type="SUPFAM" id="SSF52151">
    <property type="entry name" value="FabD/lysophospholipase-like"/>
    <property type="match status" value="1"/>
</dbReference>
<dbReference type="GO" id="GO:0031177">
    <property type="term" value="F:phosphopantetheine binding"/>
    <property type="evidence" value="ECO:0007669"/>
    <property type="project" value="InterPro"/>
</dbReference>
<dbReference type="InterPro" id="IPR020841">
    <property type="entry name" value="PKS_Beta-ketoAc_synthase_dom"/>
</dbReference>
<dbReference type="FunFam" id="3.40.47.10:FF:000031">
    <property type="entry name" value="Sterigmatocystin biosynthesis polyketide synthase"/>
    <property type="match status" value="1"/>
</dbReference>
<dbReference type="FunFam" id="1.10.1200.10:FF:000011">
    <property type="entry name" value="Sterigmatocystin biosynthesis polyketide synthase"/>
    <property type="match status" value="1"/>
</dbReference>
<dbReference type="InterPro" id="IPR030918">
    <property type="entry name" value="PT_fungal_PKS"/>
</dbReference>
<dbReference type="Gene3D" id="3.30.70.3290">
    <property type="match status" value="1"/>
</dbReference>
<dbReference type="Proteomes" id="UP001303889">
    <property type="component" value="Unassembled WGS sequence"/>
</dbReference>
<dbReference type="SUPFAM" id="SSF53474">
    <property type="entry name" value="alpha/beta-Hydrolases"/>
    <property type="match status" value="1"/>
</dbReference>
<feature type="region of interest" description="Disordered" evidence="5">
    <location>
        <begin position="1674"/>
        <end position="1697"/>
    </location>
</feature>
<feature type="compositionally biased region" description="Acidic residues" evidence="5">
    <location>
        <begin position="1775"/>
        <end position="1795"/>
    </location>
</feature>
<comment type="caution">
    <text evidence="9">The sequence shown here is derived from an EMBL/GenBank/DDBJ whole genome shotgun (WGS) entry which is preliminary data.</text>
</comment>
<gene>
    <name evidence="9" type="ORF">C8A05DRAFT_31273</name>
</gene>
<dbReference type="GO" id="GO:0044550">
    <property type="term" value="P:secondary metabolite biosynthetic process"/>
    <property type="evidence" value="ECO:0007669"/>
    <property type="project" value="TreeGrafter"/>
</dbReference>
<dbReference type="InterPro" id="IPR001031">
    <property type="entry name" value="Thioesterase"/>
</dbReference>
<feature type="region of interest" description="Disordered" evidence="5">
    <location>
        <begin position="1768"/>
        <end position="1819"/>
    </location>
</feature>
<name>A0AAN6MPW1_9PEZI</name>
<dbReference type="InterPro" id="IPR016035">
    <property type="entry name" value="Acyl_Trfase/lysoPLipase"/>
</dbReference>
<dbReference type="Gene3D" id="1.10.1200.10">
    <property type="entry name" value="ACP-like"/>
    <property type="match status" value="2"/>
</dbReference>
<feature type="compositionally biased region" description="Basic and acidic residues" evidence="5">
    <location>
        <begin position="1940"/>
        <end position="1949"/>
    </location>
</feature>
<organism evidence="9 10">
    <name type="scientific">Staphylotrichum tortipilum</name>
    <dbReference type="NCBI Taxonomy" id="2831512"/>
    <lineage>
        <taxon>Eukaryota</taxon>
        <taxon>Fungi</taxon>
        <taxon>Dikarya</taxon>
        <taxon>Ascomycota</taxon>
        <taxon>Pezizomycotina</taxon>
        <taxon>Sordariomycetes</taxon>
        <taxon>Sordariomycetidae</taxon>
        <taxon>Sordariales</taxon>
        <taxon>Chaetomiaceae</taxon>
        <taxon>Staphylotrichum</taxon>
    </lineage>
</organism>
<dbReference type="Pfam" id="PF00550">
    <property type="entry name" value="PP-binding"/>
    <property type="match status" value="2"/>
</dbReference>
<evidence type="ECO:0000259" key="7">
    <source>
        <dbReference type="PROSITE" id="PS52004"/>
    </source>
</evidence>
<dbReference type="Gene3D" id="3.10.129.110">
    <property type="entry name" value="Polyketide synthase dehydratase"/>
    <property type="match status" value="1"/>
</dbReference>
<dbReference type="Gene3D" id="3.40.366.10">
    <property type="entry name" value="Malonyl-Coenzyme A Acyl Carrier Protein, domain 2"/>
    <property type="match status" value="2"/>
</dbReference>
<dbReference type="InterPro" id="IPR032088">
    <property type="entry name" value="SAT"/>
</dbReference>
<dbReference type="SUPFAM" id="SSF55048">
    <property type="entry name" value="Probable ACP-binding domain of malonyl-CoA ACP transacylase"/>
    <property type="match status" value="1"/>
</dbReference>
<protein>
    <submittedName>
        <fullName evidence="9">Beta-ketoacyl synthase</fullName>
    </submittedName>
</protein>
<accession>A0AAN6MPW1</accession>
<dbReference type="SUPFAM" id="SSF47336">
    <property type="entry name" value="ACP-like"/>
    <property type="match status" value="2"/>
</dbReference>
<feature type="region of interest" description="Disordered" evidence="5">
    <location>
        <begin position="1912"/>
        <end position="1961"/>
    </location>
</feature>
<feature type="domain" description="Carrier" evidence="6">
    <location>
        <begin position="1697"/>
        <end position="1773"/>
    </location>
</feature>
<keyword evidence="2" id="KW-0597">Phosphoprotein</keyword>
<sequence length="2225" mass="240986">MAHTNTRVFLFGDQTVDIVLKLRELLAVRDSPLLTAFLDQAHYVVRAQMMQALPPAEHKASRTANLGEMVQKEFEDGARPYPLPNNTNVLGVCTGSVAAAAVSCSSSLSELLPLAVQASLIAFRLGLCAQDVRDRLVKSVEDRKRPWSVVVQGLEAHAAEMAIRQFCQENVLPKTNHPWITATAPKSTTISGTPAVLDKLVRSSALRGFKATEIPVYVPAHTRGLFTPRDIEAILETTADAPWAGYSAKLPFFSSVSGKPAWAANFKALAELALTQCLLEPIGWDKVEDEVPRLLKARGITSATITPVISNAHKSLAAAFSAVGIKTDATTSAADERFSHRPGPARCKLAIVSMSGRFPEAQHTDDFWDLLYKGIDTCKEVPLRRWDVKTHVDETGKARNKGGTKWGCWLDFTAEFDPRFFSISPKEAPQMDPAQRMSLMSTYEAMERAGIVPDTTPSTQRNRIGVFHGVTSNDWMETNTAQNIDTHFITGGNRGFIPGRINFCFEFSGPSYSNDTACSSSLAAIHLACNSLWRGDCDTAVAGGTNMIFTPDGHTGLDKGFFLSRTGNCKPFDDAADGYCRAEGVGTVFIKRLEDALADNDPILATILDAKTNHSAMSDSMTRPHVGAQIENMTAVLSSACVRPSELSYIEMHGTGTQVGDAVEMESVLSVFAPNEQARPQDKPLFVGSAKANVGHGEGVSGVTSLVKVLLMMQHNIIVPHCGIKPGSKINHNYPDLGARNVHIAFEPKPWPRTDQPRRVLINNFSAAGGNTALLVEDAPQRQYSDAPDPRTSHTVTISGHVGKSLKTNLERLLSHIDKNPSISLPHLSYTTTARRWHHLHRVALTGSSIPEIKSKLQTAISTGAGINRPKTKPNVIFAFTGQGSQYLGMGFQLYTSFPPFRATLHRLDQLSQSHGFPSFLHIYTAPPSQTSSIDDLLPVTVQLALTALEMALADLLKSFSLTPAAVIGHSLGEYAALYLAGVLSASDTLYLVGRRAELLQERCQRGTHAMLAVRASVTDLQGMLPRGSGCEVACVNGPHDTVLSGSVEEVGEAARVVAGRGVKATVLRLPFAFHSAQVEGILRDFEGLVEGVVVGKPEVPVLSPLLGAVVEQEGVIGGRYLARHCREAVDVVKALEVARERGLVHDKTIVVEVGPKPLLCGMVKMTLGTQMTTLPTLGLNADVWPNLQNILSTVYASGLDVNWTAYHAPFDSAKRVIPLPDYGWDLKEYYIPYRGDWCLHRHEIKCNCADPGKEIATSAYQPLPEHPAAVKKPSKLDPTKEAFPPLKLSTTIHRIVEEKTEPLGATLTVETDLSRSDVNSIAQGHLVDNIPLATPSVYADIALQLGQYSMERLRAGHPGAGAIDGLVSVSDLVVDKALIPHGEGPQLLRTTLSMTWPPKAAATTRKATVKFVSYLPSGAVDTEHATCTVRFTTDAHHKTVQNRVTAYRERITRLREGMKRGEFVHFTRKRGYKLMSSMATFHPDYKLLDDMVLDEEGNEAICGMRFDDAKTVGDFAAHPAYVDAITQVAGFAMNAKDETDITKEVWVNHGWGGLQIWGKLEKGRGYEVYVKMEKKKEAEGMMARGDVVVLEGDKVVAFFEGLALRSVPRKALHVVLKSALDKGIRQRGGKPGAPAKTAKVIAPPAPAPAAKPAPVVAAVKPVAPVIVTATPVATPKKKAAKPKPKPKPKATGTANDEKFQAVLRVISEESGVALDELTDESNFVDMGIDSLSSMVIGSRMREDLGMDMASEFSLFIDCPTVGALRSWLGAGPAPEEDIEEPDEEEEEEEEDEVEDVPKPAPAEPRFEEAAPHTPSRAPVAAEVDTAVTFDGEQFAAALKVISEESGVALDELTAETVFSDIGIDSLSSMVISSRFREELGLGLDSAFSLFDDVPTVAKLASFLGASAVDTNSGNISSSSSEPDTPTNHESTTTTPPNEPSDHTPKKFQDNPPETYAVHSVPRKPYCRASTSVILQGLPRVAKKTLFMLPDGGGSASSYVPIPRLKADVAVVGLNCPYARDPENMDCTHQAMIASFVTEIRRRQPRGPYHLGGWSSGGAFAYVTAEALVNEGDEVHSLVIIDAPVPQVMEKLPDSFYQHCNTVGLFANQPGAGGGYEPPAYLIPHFQAVVDVMLDYQVAPLRTRRMPKVGLIWAADTVLEEAEAPKMKGMHFMVQKRLDFGPDGWDGVLPGAEFDIVKATGANHFTLMSKEHVHLISDTIDRIMS</sequence>
<dbReference type="Pfam" id="PF00975">
    <property type="entry name" value="Thioesterase"/>
    <property type="match status" value="1"/>
</dbReference>
<dbReference type="PROSITE" id="PS50075">
    <property type="entry name" value="CARRIER"/>
    <property type="match status" value="2"/>
</dbReference>
<dbReference type="InterPro" id="IPR050091">
    <property type="entry name" value="PKS_NRPS_Biosynth_Enz"/>
</dbReference>
<dbReference type="GO" id="GO:0006633">
    <property type="term" value="P:fatty acid biosynthetic process"/>
    <property type="evidence" value="ECO:0007669"/>
    <property type="project" value="TreeGrafter"/>
</dbReference>
<dbReference type="InterPro" id="IPR020806">
    <property type="entry name" value="PKS_PP-bd"/>
</dbReference>
<dbReference type="PANTHER" id="PTHR43775">
    <property type="entry name" value="FATTY ACID SYNTHASE"/>
    <property type="match status" value="1"/>
</dbReference>
<dbReference type="Pfam" id="PF02801">
    <property type="entry name" value="Ketoacyl-synt_C"/>
    <property type="match status" value="1"/>
</dbReference>
<keyword evidence="10" id="KW-1185">Reference proteome</keyword>
<dbReference type="FunFam" id="3.40.50.1820:FF:000116">
    <property type="entry name" value="Sterigmatocystin biosynthesis polyketide synthase"/>
    <property type="match status" value="1"/>
</dbReference>
<dbReference type="PANTHER" id="PTHR43775:SF40">
    <property type="entry name" value="NORSOLORINIC ACID SYNTHASE STCA"/>
    <property type="match status" value="1"/>
</dbReference>
<feature type="compositionally biased region" description="Basic residues" evidence="5">
    <location>
        <begin position="1676"/>
        <end position="1689"/>
    </location>
</feature>
<evidence type="ECO:0000313" key="9">
    <source>
        <dbReference type="EMBL" id="KAK3904915.1"/>
    </source>
</evidence>
<dbReference type="SMART" id="SM00823">
    <property type="entry name" value="PKS_PP"/>
    <property type="match status" value="2"/>
</dbReference>
<dbReference type="InterPro" id="IPR049551">
    <property type="entry name" value="PKS_DH_C"/>
</dbReference>
<feature type="region of interest" description="N-terminal hotdog fold" evidence="4">
    <location>
        <begin position="1294"/>
        <end position="1437"/>
    </location>
</feature>
<proteinExistence type="predicted"/>
<dbReference type="Gene3D" id="3.40.50.1820">
    <property type="entry name" value="alpha/beta hydrolase"/>
    <property type="match status" value="1"/>
</dbReference>
<dbReference type="PROSITE" id="PS52004">
    <property type="entry name" value="KS3_2"/>
    <property type="match status" value="1"/>
</dbReference>
<dbReference type="InterPro" id="IPR009081">
    <property type="entry name" value="PP-bd_ACP"/>
</dbReference>
<dbReference type="InterPro" id="IPR016036">
    <property type="entry name" value="Malonyl_transacylase_ACP-bd"/>
</dbReference>
<feature type="region of interest" description="C-terminal hotdog fold" evidence="4">
    <location>
        <begin position="1463"/>
        <end position="1614"/>
    </location>
</feature>
<dbReference type="InterPro" id="IPR014043">
    <property type="entry name" value="Acyl_transferase_dom"/>
</dbReference>
<evidence type="ECO:0000256" key="3">
    <source>
        <dbReference type="ARBA" id="ARBA00022679"/>
    </source>
</evidence>
<dbReference type="InterPro" id="IPR001227">
    <property type="entry name" value="Ac_transferase_dom_sf"/>
</dbReference>
<dbReference type="GO" id="GO:0004312">
    <property type="term" value="F:fatty acid synthase activity"/>
    <property type="evidence" value="ECO:0007669"/>
    <property type="project" value="TreeGrafter"/>
</dbReference>
<dbReference type="InterPro" id="IPR029058">
    <property type="entry name" value="AB_hydrolase_fold"/>
</dbReference>
<dbReference type="Pfam" id="PF16073">
    <property type="entry name" value="SAT"/>
    <property type="match status" value="1"/>
</dbReference>
<evidence type="ECO:0000313" key="10">
    <source>
        <dbReference type="Proteomes" id="UP001303889"/>
    </source>
</evidence>
<dbReference type="InterPro" id="IPR016039">
    <property type="entry name" value="Thiolase-like"/>
</dbReference>
<dbReference type="InterPro" id="IPR036736">
    <property type="entry name" value="ACP-like_sf"/>
</dbReference>
<feature type="domain" description="PKS/mFAS DH" evidence="8">
    <location>
        <begin position="1294"/>
        <end position="1614"/>
    </location>
</feature>
<reference evidence="9" key="1">
    <citation type="journal article" date="2023" name="Mol. Phylogenet. Evol.">
        <title>Genome-scale phylogeny and comparative genomics of the fungal order Sordariales.</title>
        <authorList>
            <person name="Hensen N."/>
            <person name="Bonometti L."/>
            <person name="Westerberg I."/>
            <person name="Brannstrom I.O."/>
            <person name="Guillou S."/>
            <person name="Cros-Aarteil S."/>
            <person name="Calhoun S."/>
            <person name="Haridas S."/>
            <person name="Kuo A."/>
            <person name="Mondo S."/>
            <person name="Pangilinan J."/>
            <person name="Riley R."/>
            <person name="LaButti K."/>
            <person name="Andreopoulos B."/>
            <person name="Lipzen A."/>
            <person name="Chen C."/>
            <person name="Yan M."/>
            <person name="Daum C."/>
            <person name="Ng V."/>
            <person name="Clum A."/>
            <person name="Steindorff A."/>
            <person name="Ohm R.A."/>
            <person name="Martin F."/>
            <person name="Silar P."/>
            <person name="Natvig D.O."/>
            <person name="Lalanne C."/>
            <person name="Gautier V."/>
            <person name="Ament-Velasquez S.L."/>
            <person name="Kruys A."/>
            <person name="Hutchinson M.I."/>
            <person name="Powell A.J."/>
            <person name="Barry K."/>
            <person name="Miller A.N."/>
            <person name="Grigoriev I.V."/>
            <person name="Debuchy R."/>
            <person name="Gladieux P."/>
            <person name="Hiltunen Thoren M."/>
            <person name="Johannesson H."/>
        </authorList>
    </citation>
    <scope>NUCLEOTIDE SEQUENCE</scope>
    <source>
        <strain evidence="9">CBS 103.79</strain>
    </source>
</reference>
<feature type="domain" description="Ketosynthase family 3 (KS3)" evidence="7">
    <location>
        <begin position="346"/>
        <end position="778"/>
    </location>
</feature>
<feature type="domain" description="Carrier" evidence="6">
    <location>
        <begin position="1832"/>
        <end position="1908"/>
    </location>
</feature>
<feature type="active site" description="Proton donor; for dehydratase activity" evidence="4">
    <location>
        <position position="1524"/>
    </location>
</feature>
<dbReference type="EMBL" id="MU855378">
    <property type="protein sequence ID" value="KAK3904915.1"/>
    <property type="molecule type" value="Genomic_DNA"/>
</dbReference>
<dbReference type="Pfam" id="PF00109">
    <property type="entry name" value="ketoacyl-synt"/>
    <property type="match status" value="1"/>
</dbReference>
<evidence type="ECO:0000256" key="2">
    <source>
        <dbReference type="ARBA" id="ARBA00022553"/>
    </source>
</evidence>
<dbReference type="FunFam" id="3.10.129.110:FF:000001">
    <property type="entry name" value="Sterigmatocystin biosynthesis polyketide synthase"/>
    <property type="match status" value="1"/>
</dbReference>
<evidence type="ECO:0000259" key="8">
    <source>
        <dbReference type="PROSITE" id="PS52019"/>
    </source>
</evidence>
<feature type="active site" description="Proton acceptor; for dehydratase activity" evidence="4">
    <location>
        <position position="1326"/>
    </location>
</feature>
<dbReference type="Gene3D" id="3.40.47.10">
    <property type="match status" value="1"/>
</dbReference>
<dbReference type="InterPro" id="IPR014031">
    <property type="entry name" value="Ketoacyl_synth_C"/>
</dbReference>
<evidence type="ECO:0000256" key="1">
    <source>
        <dbReference type="ARBA" id="ARBA00022450"/>
    </source>
</evidence>
<dbReference type="Gene3D" id="3.30.70.250">
    <property type="entry name" value="Malonyl-CoA ACP transacylase, ACP-binding"/>
    <property type="match status" value="1"/>
</dbReference>
<keyword evidence="3" id="KW-0808">Transferase</keyword>
<evidence type="ECO:0000256" key="4">
    <source>
        <dbReference type="PROSITE-ProRule" id="PRU01363"/>
    </source>
</evidence>
<dbReference type="InterPro" id="IPR042104">
    <property type="entry name" value="PKS_dehydratase_sf"/>
</dbReference>
<dbReference type="InterPro" id="IPR014030">
    <property type="entry name" value="Ketoacyl_synth_N"/>
</dbReference>
<dbReference type="NCBIfam" id="TIGR04532">
    <property type="entry name" value="PT_fungal_PKS"/>
    <property type="match status" value="1"/>
</dbReference>
<dbReference type="CDD" id="cd00833">
    <property type="entry name" value="PKS"/>
    <property type="match status" value="1"/>
</dbReference>